<comment type="function">
    <text evidence="12">Removal of H(2)O(2), oxidation of toxic reductants, biosynthesis and degradation of lignin, suberization, auxin catabolism, response to environmental stresses such as wounding, pathogen attack and oxidative stress.</text>
</comment>
<evidence type="ECO:0000256" key="3">
    <source>
        <dbReference type="ARBA" id="ARBA00012313"/>
    </source>
</evidence>
<keyword evidence="7 12" id="KW-0106">Calcium</keyword>
<evidence type="ECO:0000256" key="2">
    <source>
        <dbReference type="ARBA" id="ARBA00006873"/>
    </source>
</evidence>
<feature type="signal peptide" evidence="12">
    <location>
        <begin position="1"/>
        <end position="20"/>
    </location>
</feature>
<dbReference type="PROSITE" id="PS00436">
    <property type="entry name" value="PEROXIDASE_2"/>
    <property type="match status" value="1"/>
</dbReference>
<comment type="catalytic activity">
    <reaction evidence="1 12">
        <text>2 a phenolic donor + H2O2 = 2 a phenolic radical donor + 2 H2O</text>
        <dbReference type="Rhea" id="RHEA:56136"/>
        <dbReference type="ChEBI" id="CHEBI:15377"/>
        <dbReference type="ChEBI" id="CHEBI:16240"/>
        <dbReference type="ChEBI" id="CHEBI:139520"/>
        <dbReference type="ChEBI" id="CHEBI:139521"/>
        <dbReference type="EC" id="1.11.1.7"/>
    </reaction>
</comment>
<organism evidence="14 15">
    <name type="scientific">Solanum tuberosum</name>
    <name type="common">Potato</name>
    <dbReference type="NCBI Taxonomy" id="4113"/>
    <lineage>
        <taxon>Eukaryota</taxon>
        <taxon>Viridiplantae</taxon>
        <taxon>Streptophyta</taxon>
        <taxon>Embryophyta</taxon>
        <taxon>Tracheophyta</taxon>
        <taxon>Spermatophyta</taxon>
        <taxon>Magnoliopsida</taxon>
        <taxon>eudicotyledons</taxon>
        <taxon>Gunneridae</taxon>
        <taxon>Pentapetalae</taxon>
        <taxon>asterids</taxon>
        <taxon>lamiids</taxon>
        <taxon>Solanales</taxon>
        <taxon>Solanaceae</taxon>
        <taxon>Solanoideae</taxon>
        <taxon>Solaneae</taxon>
        <taxon>Solanum</taxon>
    </lineage>
</organism>
<evidence type="ECO:0000259" key="13">
    <source>
        <dbReference type="PROSITE" id="PS50873"/>
    </source>
</evidence>
<keyword evidence="6 12" id="KW-0479">Metal-binding</keyword>
<evidence type="ECO:0000313" key="14">
    <source>
        <dbReference type="EMBL" id="KAH0773936.1"/>
    </source>
</evidence>
<keyword evidence="15" id="KW-1185">Reference proteome</keyword>
<sequence length="355" mass="39114">MNSLALFSCLILCFSVFTEASYKYSYDYTSPPPPPPKKSGYPSSPPPKKSTFGIGFYSKSCPQAEGIIKKAVFKAVLMNPGIAAGIIRMHFHDCFIRGCDGSVLLDSVPGKETAEKDSPINNPSLRGFGVIDEAKALLEKVCPHTVSCADILAYAARDSAFFVGGIKYAVPGGRRDGRVSLSSEVIQNLPPPFFDAKQLEDNFKAKGLSLDEMVTLSGAHSIGVSHCSSFSNRLYGFNTTHPQDPSLDPRYASFLKNKCPRPMSDTQDDPIVNLDVSSPIHLDNKYYLNLRNHKGLLTSDQTLYESPLTSKLVLNNVKFRLTWTRKFANAMVHMGSIEILTDNKGEIRKNCHFIN</sequence>
<dbReference type="InterPro" id="IPR000823">
    <property type="entry name" value="Peroxidase_pln"/>
</dbReference>
<keyword evidence="4 12" id="KW-0575">Peroxidase</keyword>
<keyword evidence="9 12" id="KW-0408">Iron</keyword>
<dbReference type="PRINTS" id="PR00461">
    <property type="entry name" value="PLPEROXIDASE"/>
</dbReference>
<dbReference type="Gene3D" id="1.10.420.10">
    <property type="entry name" value="Peroxidase, domain 2"/>
    <property type="match status" value="1"/>
</dbReference>
<evidence type="ECO:0000256" key="10">
    <source>
        <dbReference type="ARBA" id="ARBA00023157"/>
    </source>
</evidence>
<keyword evidence="12" id="KW-0964">Secreted</keyword>
<comment type="similarity">
    <text evidence="2">Belongs to the peroxidase family. Ascorbate peroxidase subfamily.</text>
</comment>
<dbReference type="EMBL" id="JAIVGD010000005">
    <property type="protein sequence ID" value="KAH0773936.1"/>
    <property type="molecule type" value="Genomic_DNA"/>
</dbReference>
<accession>A0ABQ7VZJ8</accession>
<keyword evidence="12" id="KW-0376">Hydrogen peroxide</keyword>
<comment type="similarity">
    <text evidence="12">Belongs to the peroxidase family. Classical plant (class III) peroxidase subfamily.</text>
</comment>
<dbReference type="InterPro" id="IPR019793">
    <property type="entry name" value="Peroxidases_heam-ligand_BS"/>
</dbReference>
<proteinExistence type="inferred from homology"/>
<evidence type="ECO:0000256" key="8">
    <source>
        <dbReference type="ARBA" id="ARBA00023002"/>
    </source>
</evidence>
<dbReference type="PROSITE" id="PS00435">
    <property type="entry name" value="PEROXIDASE_1"/>
    <property type="match status" value="1"/>
</dbReference>
<dbReference type="EC" id="1.11.1.7" evidence="3 12"/>
<evidence type="ECO:0000256" key="12">
    <source>
        <dbReference type="RuleBase" id="RU362060"/>
    </source>
</evidence>
<keyword evidence="5 12" id="KW-0349">Heme</keyword>
<comment type="subcellular location">
    <subcellularLocation>
        <location evidence="12">Secreted</location>
    </subcellularLocation>
</comment>
<dbReference type="SUPFAM" id="SSF48113">
    <property type="entry name" value="Heme-dependent peroxidases"/>
    <property type="match status" value="1"/>
</dbReference>
<keyword evidence="11" id="KW-0325">Glycoprotein</keyword>
<reference evidence="14 15" key="1">
    <citation type="journal article" date="2021" name="bioRxiv">
        <title>Chromosome-scale and haplotype-resolved genome assembly of a tetraploid potato cultivar.</title>
        <authorList>
            <person name="Sun H."/>
            <person name="Jiao W.-B."/>
            <person name="Krause K."/>
            <person name="Campoy J.A."/>
            <person name="Goel M."/>
            <person name="Folz-Donahue K."/>
            <person name="Kukat C."/>
            <person name="Huettel B."/>
            <person name="Schneeberger K."/>
        </authorList>
    </citation>
    <scope>NUCLEOTIDE SEQUENCE [LARGE SCALE GENOMIC DNA]</scope>
    <source>
        <strain evidence="14">SolTubOtavaFocal</strain>
        <tissue evidence="14">Leaves</tissue>
    </source>
</reference>
<evidence type="ECO:0000256" key="7">
    <source>
        <dbReference type="ARBA" id="ARBA00022837"/>
    </source>
</evidence>
<evidence type="ECO:0000256" key="9">
    <source>
        <dbReference type="ARBA" id="ARBA00023004"/>
    </source>
</evidence>
<comment type="caution">
    <text evidence="14">The sequence shown here is derived from an EMBL/GenBank/DDBJ whole genome shotgun (WGS) entry which is preliminary data.</text>
</comment>
<dbReference type="InterPro" id="IPR033905">
    <property type="entry name" value="Secretory_peroxidase"/>
</dbReference>
<dbReference type="CDD" id="cd00693">
    <property type="entry name" value="secretory_peroxidase"/>
    <property type="match status" value="1"/>
</dbReference>
<comment type="cofactor">
    <cofactor evidence="12">
        <name>Ca(2+)</name>
        <dbReference type="ChEBI" id="CHEBI:29108"/>
    </cofactor>
    <text evidence="12">Binds 2 calcium ions per subunit.</text>
</comment>
<evidence type="ECO:0000256" key="4">
    <source>
        <dbReference type="ARBA" id="ARBA00022559"/>
    </source>
</evidence>
<dbReference type="Proteomes" id="UP000826656">
    <property type="component" value="Unassembled WGS sequence"/>
</dbReference>
<evidence type="ECO:0000256" key="11">
    <source>
        <dbReference type="ARBA" id="ARBA00023180"/>
    </source>
</evidence>
<dbReference type="Pfam" id="PF00141">
    <property type="entry name" value="peroxidase"/>
    <property type="match status" value="1"/>
</dbReference>
<protein>
    <recommendedName>
        <fullName evidence="3 12">Peroxidase</fullName>
        <ecNumber evidence="3 12">1.11.1.7</ecNumber>
    </recommendedName>
</protein>
<name>A0ABQ7VZJ8_SOLTU</name>
<evidence type="ECO:0000256" key="5">
    <source>
        <dbReference type="ARBA" id="ARBA00022617"/>
    </source>
</evidence>
<dbReference type="InterPro" id="IPR019794">
    <property type="entry name" value="Peroxidases_AS"/>
</dbReference>
<keyword evidence="8 12" id="KW-0560">Oxidoreductase</keyword>
<evidence type="ECO:0000256" key="1">
    <source>
        <dbReference type="ARBA" id="ARBA00000189"/>
    </source>
</evidence>
<evidence type="ECO:0000256" key="6">
    <source>
        <dbReference type="ARBA" id="ARBA00022723"/>
    </source>
</evidence>
<feature type="domain" description="Plant heme peroxidase family profile" evidence="13">
    <location>
        <begin position="51"/>
        <end position="355"/>
    </location>
</feature>
<dbReference type="InterPro" id="IPR010255">
    <property type="entry name" value="Haem_peroxidase_sf"/>
</dbReference>
<dbReference type="PANTHER" id="PTHR31235">
    <property type="entry name" value="PEROXIDASE 25-RELATED"/>
    <property type="match status" value="1"/>
</dbReference>
<evidence type="ECO:0000313" key="15">
    <source>
        <dbReference type="Proteomes" id="UP000826656"/>
    </source>
</evidence>
<keyword evidence="12" id="KW-0732">Signal</keyword>
<dbReference type="PRINTS" id="PR00458">
    <property type="entry name" value="PEROXIDASE"/>
</dbReference>
<gene>
    <name evidence="14" type="ORF">KY290_011073</name>
</gene>
<keyword evidence="10" id="KW-1015">Disulfide bond</keyword>
<dbReference type="Gene3D" id="1.10.520.10">
    <property type="match status" value="1"/>
</dbReference>
<dbReference type="PROSITE" id="PS50873">
    <property type="entry name" value="PEROXIDASE_4"/>
    <property type="match status" value="1"/>
</dbReference>
<dbReference type="InterPro" id="IPR002016">
    <property type="entry name" value="Haem_peroxidase"/>
</dbReference>
<feature type="chain" id="PRO_5045007269" description="Peroxidase" evidence="12">
    <location>
        <begin position="21"/>
        <end position="355"/>
    </location>
</feature>
<comment type="cofactor">
    <cofactor evidence="12">
        <name>heme b</name>
        <dbReference type="ChEBI" id="CHEBI:60344"/>
    </cofactor>
    <text evidence="12">Binds 1 heme b (iron(II)-protoporphyrin IX) group per subunit.</text>
</comment>